<proteinExistence type="predicted"/>
<dbReference type="AlphaFoldDB" id="A0AAW1LKA7"/>
<evidence type="ECO:0000313" key="3">
    <source>
        <dbReference type="Proteomes" id="UP001443914"/>
    </source>
</evidence>
<accession>A0AAW1LKA7</accession>
<evidence type="ECO:0000313" key="2">
    <source>
        <dbReference type="EMBL" id="KAK9734910.1"/>
    </source>
</evidence>
<name>A0AAW1LKA7_SAPOF</name>
<dbReference type="EMBL" id="JBDFQZ010000004">
    <property type="protein sequence ID" value="KAK9734910.1"/>
    <property type="molecule type" value="Genomic_DNA"/>
</dbReference>
<evidence type="ECO:0000256" key="1">
    <source>
        <dbReference type="SAM" id="MobiDB-lite"/>
    </source>
</evidence>
<protein>
    <submittedName>
        <fullName evidence="2">Uncharacterized protein</fullName>
    </submittedName>
</protein>
<organism evidence="2 3">
    <name type="scientific">Saponaria officinalis</name>
    <name type="common">Common soapwort</name>
    <name type="synonym">Lychnis saponaria</name>
    <dbReference type="NCBI Taxonomy" id="3572"/>
    <lineage>
        <taxon>Eukaryota</taxon>
        <taxon>Viridiplantae</taxon>
        <taxon>Streptophyta</taxon>
        <taxon>Embryophyta</taxon>
        <taxon>Tracheophyta</taxon>
        <taxon>Spermatophyta</taxon>
        <taxon>Magnoliopsida</taxon>
        <taxon>eudicotyledons</taxon>
        <taxon>Gunneridae</taxon>
        <taxon>Pentapetalae</taxon>
        <taxon>Caryophyllales</taxon>
        <taxon>Caryophyllaceae</taxon>
        <taxon>Caryophylleae</taxon>
        <taxon>Saponaria</taxon>
    </lineage>
</organism>
<sequence>MSWMNHESNKSKQRKNEKEKDMVMEELQEKKDALFEREQNLMEMENEFIERRQRTILMREKQLKKLEDSHFKRRLYEVKQREEMLKVKEELFEDEFGSITFTTDNVSEFSKLSKFLEWIQDGGPSA</sequence>
<reference evidence="2" key="1">
    <citation type="submission" date="2024-03" db="EMBL/GenBank/DDBJ databases">
        <title>WGS assembly of Saponaria officinalis var. Norfolk2.</title>
        <authorList>
            <person name="Jenkins J."/>
            <person name="Shu S."/>
            <person name="Grimwood J."/>
            <person name="Barry K."/>
            <person name="Goodstein D."/>
            <person name="Schmutz J."/>
            <person name="Leebens-Mack J."/>
            <person name="Osbourn A."/>
        </authorList>
    </citation>
    <scope>NUCLEOTIDE SEQUENCE [LARGE SCALE GENOMIC DNA]</scope>
    <source>
        <strain evidence="2">JIC</strain>
    </source>
</reference>
<dbReference type="Proteomes" id="UP001443914">
    <property type="component" value="Unassembled WGS sequence"/>
</dbReference>
<comment type="caution">
    <text evidence="2">The sequence shown here is derived from an EMBL/GenBank/DDBJ whole genome shotgun (WGS) entry which is preliminary data.</text>
</comment>
<gene>
    <name evidence="2" type="ORF">RND81_04G171300</name>
</gene>
<feature type="compositionally biased region" description="Basic and acidic residues" evidence="1">
    <location>
        <begin position="7"/>
        <end position="22"/>
    </location>
</feature>
<keyword evidence="3" id="KW-1185">Reference proteome</keyword>
<feature type="region of interest" description="Disordered" evidence="1">
    <location>
        <begin position="1"/>
        <end position="22"/>
    </location>
</feature>